<evidence type="ECO:0000313" key="6">
    <source>
        <dbReference type="EMBL" id="CAG9326751.1"/>
    </source>
</evidence>
<name>A0AAU9JQF5_9CILI</name>
<gene>
    <name evidence="6" type="ORF">BSTOLATCC_MIC42018</name>
</gene>
<keyword evidence="2" id="KW-0460">Magnesium</keyword>
<feature type="compositionally biased region" description="Basic and acidic residues" evidence="3">
    <location>
        <begin position="513"/>
        <end position="524"/>
    </location>
</feature>
<feature type="region of interest" description="Disordered" evidence="3">
    <location>
        <begin position="424"/>
        <end position="465"/>
    </location>
</feature>
<feature type="compositionally biased region" description="Basic residues" evidence="3">
    <location>
        <begin position="566"/>
        <end position="576"/>
    </location>
</feature>
<dbReference type="GO" id="GO:0003729">
    <property type="term" value="F:mRNA binding"/>
    <property type="evidence" value="ECO:0007669"/>
    <property type="project" value="TreeGrafter"/>
</dbReference>
<dbReference type="CDD" id="cd05402">
    <property type="entry name" value="NT_PAP_TUTase"/>
    <property type="match status" value="1"/>
</dbReference>
<dbReference type="Gene3D" id="3.30.460.10">
    <property type="entry name" value="Beta Polymerase, domain 2"/>
    <property type="match status" value="1"/>
</dbReference>
<evidence type="ECO:0008006" key="8">
    <source>
        <dbReference type="Google" id="ProtNLM"/>
    </source>
</evidence>
<keyword evidence="1" id="KW-0479">Metal-binding</keyword>
<dbReference type="Proteomes" id="UP001162131">
    <property type="component" value="Unassembled WGS sequence"/>
</dbReference>
<evidence type="ECO:0000256" key="1">
    <source>
        <dbReference type="ARBA" id="ARBA00022723"/>
    </source>
</evidence>
<feature type="domain" description="Poly(A) RNA polymerase mitochondrial-like central palm" evidence="5">
    <location>
        <begin position="630"/>
        <end position="746"/>
    </location>
</feature>
<evidence type="ECO:0000313" key="7">
    <source>
        <dbReference type="Proteomes" id="UP001162131"/>
    </source>
</evidence>
<dbReference type="InterPro" id="IPR043519">
    <property type="entry name" value="NT_sf"/>
</dbReference>
<feature type="domain" description="PAP-associated" evidence="4">
    <location>
        <begin position="821"/>
        <end position="853"/>
    </location>
</feature>
<dbReference type="PANTHER" id="PTHR23092:SF15">
    <property type="entry name" value="INACTIVE NON-CANONICAL POLY(A) RNA POLYMERASE PROTEIN TRF4-2-RELATED"/>
    <property type="match status" value="1"/>
</dbReference>
<feature type="compositionally biased region" description="Basic residues" evidence="3">
    <location>
        <begin position="432"/>
        <end position="444"/>
    </location>
</feature>
<evidence type="ECO:0000259" key="4">
    <source>
        <dbReference type="Pfam" id="PF03828"/>
    </source>
</evidence>
<evidence type="ECO:0000256" key="3">
    <source>
        <dbReference type="SAM" id="MobiDB-lite"/>
    </source>
</evidence>
<feature type="region of interest" description="Disordered" evidence="3">
    <location>
        <begin position="513"/>
        <end position="595"/>
    </location>
</feature>
<dbReference type="InterPro" id="IPR045862">
    <property type="entry name" value="Trf4-like"/>
</dbReference>
<dbReference type="InterPro" id="IPR002058">
    <property type="entry name" value="PAP_assoc"/>
</dbReference>
<dbReference type="SUPFAM" id="SSF81301">
    <property type="entry name" value="Nucleotidyltransferase"/>
    <property type="match status" value="1"/>
</dbReference>
<protein>
    <recommendedName>
        <fullName evidence="8">Polymerase nucleotidyl transferase domain-containing protein</fullName>
    </recommendedName>
</protein>
<dbReference type="GO" id="GO:0031123">
    <property type="term" value="P:RNA 3'-end processing"/>
    <property type="evidence" value="ECO:0007669"/>
    <property type="project" value="TreeGrafter"/>
</dbReference>
<dbReference type="GO" id="GO:0043634">
    <property type="term" value="P:polyadenylation-dependent ncRNA catabolic process"/>
    <property type="evidence" value="ECO:0007669"/>
    <property type="project" value="TreeGrafter"/>
</dbReference>
<dbReference type="GO" id="GO:0031499">
    <property type="term" value="C:TRAMP complex"/>
    <property type="evidence" value="ECO:0007669"/>
    <property type="project" value="TreeGrafter"/>
</dbReference>
<proteinExistence type="predicted"/>
<dbReference type="AlphaFoldDB" id="A0AAU9JQF5"/>
<organism evidence="6 7">
    <name type="scientific">Blepharisma stoltei</name>
    <dbReference type="NCBI Taxonomy" id="1481888"/>
    <lineage>
        <taxon>Eukaryota</taxon>
        <taxon>Sar</taxon>
        <taxon>Alveolata</taxon>
        <taxon>Ciliophora</taxon>
        <taxon>Postciliodesmatophora</taxon>
        <taxon>Heterotrichea</taxon>
        <taxon>Heterotrichida</taxon>
        <taxon>Blepharismidae</taxon>
        <taxon>Blepharisma</taxon>
    </lineage>
</organism>
<dbReference type="GO" id="GO:0005730">
    <property type="term" value="C:nucleolus"/>
    <property type="evidence" value="ECO:0007669"/>
    <property type="project" value="TreeGrafter"/>
</dbReference>
<dbReference type="GO" id="GO:0046872">
    <property type="term" value="F:metal ion binding"/>
    <property type="evidence" value="ECO:0007669"/>
    <property type="project" value="UniProtKB-KW"/>
</dbReference>
<dbReference type="SUPFAM" id="SSF81631">
    <property type="entry name" value="PAP/OAS1 substrate-binding domain"/>
    <property type="match status" value="1"/>
</dbReference>
<feature type="compositionally biased region" description="Polar residues" evidence="3">
    <location>
        <begin position="580"/>
        <end position="590"/>
    </location>
</feature>
<dbReference type="PANTHER" id="PTHR23092">
    <property type="entry name" value="POLY(A) RNA POLYMERASE"/>
    <property type="match status" value="1"/>
</dbReference>
<dbReference type="Gene3D" id="1.10.1410.10">
    <property type="match status" value="1"/>
</dbReference>
<dbReference type="InterPro" id="IPR054708">
    <property type="entry name" value="MTPAP-like_central"/>
</dbReference>
<dbReference type="Pfam" id="PF03828">
    <property type="entry name" value="PAP_assoc"/>
    <property type="match status" value="1"/>
</dbReference>
<evidence type="ECO:0000259" key="5">
    <source>
        <dbReference type="Pfam" id="PF22600"/>
    </source>
</evidence>
<keyword evidence="7" id="KW-1185">Reference proteome</keyword>
<dbReference type="Pfam" id="PF22600">
    <property type="entry name" value="MTPAP-like_central"/>
    <property type="match status" value="1"/>
</dbReference>
<dbReference type="EMBL" id="CAJZBQ010000041">
    <property type="protein sequence ID" value="CAG9326751.1"/>
    <property type="molecule type" value="Genomic_DNA"/>
</dbReference>
<reference evidence="6" key="1">
    <citation type="submission" date="2021-09" db="EMBL/GenBank/DDBJ databases">
        <authorList>
            <consortium name="AG Swart"/>
            <person name="Singh M."/>
            <person name="Singh A."/>
            <person name="Seah K."/>
            <person name="Emmerich C."/>
        </authorList>
    </citation>
    <scope>NUCLEOTIDE SEQUENCE</scope>
    <source>
        <strain evidence="6">ATCC30299</strain>
    </source>
</reference>
<feature type="compositionally biased region" description="Basic residues" evidence="3">
    <location>
        <begin position="541"/>
        <end position="553"/>
    </location>
</feature>
<evidence type="ECO:0000256" key="2">
    <source>
        <dbReference type="ARBA" id="ARBA00022842"/>
    </source>
</evidence>
<comment type="caution">
    <text evidence="6">The sequence shown here is derived from an EMBL/GenBank/DDBJ whole genome shotgun (WGS) entry which is preliminary data.</text>
</comment>
<dbReference type="GO" id="GO:1990817">
    <property type="term" value="F:poly(A) RNA polymerase activity"/>
    <property type="evidence" value="ECO:0007669"/>
    <property type="project" value="InterPro"/>
</dbReference>
<accession>A0AAU9JQF5</accession>
<sequence length="914" mass="104565">MVTMYSPDTNSIIKALSDSLHINSSSPSQISRKRRIKRSHLLEISKSACQSEDDSELSSRMLSWFCSLSASSRLNVLSLQNGITSTFIRQMYIKKLTEGEYEFAIVDNIPKQYDQEIPEDNFLFRRKTFEGYSYTDTKFQAEKNFEQIIRLTDTEEYLDTLTVDPEMAKYPEKLIELIKSISNKQAFQIPCRCFWDSSFKRWMWEYPSWFSSTSYNSLASWVSAGFERAIWMRFWILNGIDPRKQGEIQNFLWDEIYGNDAQENQQRLSEFIGQLNEKNKLSVVGDIDELTKIFLAVKSELANLSKDQINTWAYPQIARFPYFSSMATGIFAYCNPLMGGFHINALRNKIQYYQTAKSVEIIIQRAQSDNAEKFIEFLASSPLDRAVTYLDIVTRKVLLRIKSALTEKNAEDLLKLEEIVPAKGKKNDESKKKKKKKKKHHKPKLVSQPAAEQTNKSEKEDDESEVVKSLIESIMETLYTQIQKIESSSNYTSNDSEDTQVTDEPLEFKETQIDEAQKEEFKKVEIHKKKTNINKKQQAPKGKKHNNKRPKHAKPNEQSTENNQKKAAHPAKHPAPKKNFQWQSPPTSAQAAPVSSELDFPPLAASCISPKVKHKLHQEILKFGKEITKITNSRSSIIYGLMNNLNEWAWKMFPLATVQLFGSYGSGLALDDSDIDLAITNVGLFDRPSIQQACSQLGESLMFTRWVTKCTVITTATIPVVKLEVNPKYLCEDQEEGNIMVDVTFDDSYESNMGTHLGLSSLYMTQTLVGNYLHFREIALVLKKLLYAHSLNSLYHGGLSSYSLTIWIAAYMNNSGFYEDLGEVLLGFLDFFGNKFDPKRTGINVANGESFYSLPENNFEVIVTIDPINPENNTTRASYRIQEVLKLFSWAHSKLNELIESGNAKEMLKQILKG</sequence>